<dbReference type="SUPFAM" id="SSF49785">
    <property type="entry name" value="Galactose-binding domain-like"/>
    <property type="match status" value="1"/>
</dbReference>
<keyword evidence="13" id="KW-1015">Disulfide bond</keyword>
<dbReference type="RefSeq" id="XP_035668925.1">
    <property type="nucleotide sequence ID" value="XM_035813032.1"/>
</dbReference>
<feature type="signal peptide" evidence="15">
    <location>
        <begin position="1"/>
        <end position="22"/>
    </location>
</feature>
<name>A0A9J7KRW4_BRAFL</name>
<dbReference type="InterPro" id="IPR036179">
    <property type="entry name" value="Ig-like_dom_sf"/>
</dbReference>
<evidence type="ECO:0000259" key="16">
    <source>
        <dbReference type="PROSITE" id="PS50835"/>
    </source>
</evidence>
<keyword evidence="14" id="KW-0393">Immunoglobulin domain</keyword>
<comment type="subcellular location">
    <subcellularLocation>
        <location evidence="2">Membrane</location>
        <topology evidence="2">Single-pass membrane protein</topology>
    </subcellularLocation>
</comment>
<dbReference type="OrthoDB" id="547680at2759"/>
<dbReference type="AlphaFoldDB" id="A0A9J7KRW4"/>
<dbReference type="InterPro" id="IPR008979">
    <property type="entry name" value="Galactose-bd-like_sf"/>
</dbReference>
<dbReference type="Pfam" id="PF07679">
    <property type="entry name" value="I-set"/>
    <property type="match status" value="1"/>
</dbReference>
<dbReference type="GO" id="GO:0046872">
    <property type="term" value="F:metal ion binding"/>
    <property type="evidence" value="ECO:0007669"/>
    <property type="project" value="UniProtKB-KW"/>
</dbReference>
<dbReference type="SMART" id="SM00607">
    <property type="entry name" value="FTP"/>
    <property type="match status" value="1"/>
</dbReference>
<organism evidence="17 18">
    <name type="scientific">Branchiostoma floridae</name>
    <name type="common">Florida lancelet</name>
    <name type="synonym">Amphioxus</name>
    <dbReference type="NCBI Taxonomy" id="7739"/>
    <lineage>
        <taxon>Eukaryota</taxon>
        <taxon>Metazoa</taxon>
        <taxon>Chordata</taxon>
        <taxon>Cephalochordata</taxon>
        <taxon>Leptocardii</taxon>
        <taxon>Amphioxiformes</taxon>
        <taxon>Branchiostomatidae</taxon>
        <taxon>Branchiostoma</taxon>
    </lineage>
</organism>
<keyword evidence="8" id="KW-0430">Lectin</keyword>
<evidence type="ECO:0000256" key="2">
    <source>
        <dbReference type="ARBA" id="ARBA00004167"/>
    </source>
</evidence>
<keyword evidence="9" id="KW-0677">Repeat</keyword>
<evidence type="ECO:0000256" key="5">
    <source>
        <dbReference type="ARBA" id="ARBA00022692"/>
    </source>
</evidence>
<dbReference type="Proteomes" id="UP000001554">
    <property type="component" value="Chromosome 3"/>
</dbReference>
<reference evidence="17" key="1">
    <citation type="journal article" date="2020" name="Nat. Ecol. Evol.">
        <title>Deeply conserved synteny resolves early events in vertebrate evolution.</title>
        <authorList>
            <person name="Simakov O."/>
            <person name="Marletaz F."/>
            <person name="Yue J.X."/>
            <person name="O'Connell B."/>
            <person name="Jenkins J."/>
            <person name="Brandt A."/>
            <person name="Calef R."/>
            <person name="Tung C.H."/>
            <person name="Huang T.K."/>
            <person name="Schmutz J."/>
            <person name="Satoh N."/>
            <person name="Yu J.K."/>
            <person name="Putnam N.H."/>
            <person name="Green R.E."/>
            <person name="Rokhsar D.S."/>
        </authorList>
    </citation>
    <scope>NUCLEOTIDE SEQUENCE [LARGE SCALE GENOMIC DNA]</scope>
    <source>
        <strain evidence="17">S238N-H82</strain>
    </source>
</reference>
<dbReference type="FunFam" id="2.60.40.10:FF:000008">
    <property type="entry name" value="roundabout homolog 2 isoform X2"/>
    <property type="match status" value="1"/>
</dbReference>
<evidence type="ECO:0000313" key="18">
    <source>
        <dbReference type="RefSeq" id="XP_035668925.1"/>
    </source>
</evidence>
<evidence type="ECO:0000256" key="8">
    <source>
        <dbReference type="ARBA" id="ARBA00022734"/>
    </source>
</evidence>
<dbReference type="PANTHER" id="PTHR45713">
    <property type="entry name" value="FTP DOMAIN-CONTAINING PROTEIN"/>
    <property type="match status" value="1"/>
</dbReference>
<gene>
    <name evidence="18" type="primary">LOC118411027</name>
</gene>
<keyword evidence="5" id="KW-0812">Transmembrane</keyword>
<keyword evidence="17" id="KW-1185">Reference proteome</keyword>
<dbReference type="SMART" id="SM00408">
    <property type="entry name" value="IGc2"/>
    <property type="match status" value="1"/>
</dbReference>
<protein>
    <submittedName>
        <fullName evidence="18">Uncharacterized protein LOC118411027</fullName>
    </submittedName>
</protein>
<dbReference type="GO" id="GO:0010185">
    <property type="term" value="P:regulation of cellular defense response"/>
    <property type="evidence" value="ECO:0007669"/>
    <property type="project" value="UniProtKB-ARBA"/>
</dbReference>
<evidence type="ECO:0000256" key="4">
    <source>
        <dbReference type="ARBA" id="ARBA00011233"/>
    </source>
</evidence>
<evidence type="ECO:0000256" key="11">
    <source>
        <dbReference type="ARBA" id="ARBA00022989"/>
    </source>
</evidence>
<dbReference type="InterPro" id="IPR003598">
    <property type="entry name" value="Ig_sub2"/>
</dbReference>
<evidence type="ECO:0000256" key="1">
    <source>
        <dbReference type="ARBA" id="ARBA00002219"/>
    </source>
</evidence>
<keyword evidence="12" id="KW-0472">Membrane</keyword>
<evidence type="ECO:0000256" key="3">
    <source>
        <dbReference type="ARBA" id="ARBA00010147"/>
    </source>
</evidence>
<dbReference type="InterPro" id="IPR051941">
    <property type="entry name" value="BG_Antigen-Binding_Lectin"/>
</dbReference>
<evidence type="ECO:0000256" key="14">
    <source>
        <dbReference type="ARBA" id="ARBA00023319"/>
    </source>
</evidence>
<sequence length="540" mass="60328">MKPAGQIVLLAAILTFAELVTAASPRFLVKPRHQVARLGSAVTFHCRVVGDPQPTLIWTTDNLEPLLFPGGTYGRVKVNTNGDLTISDVQLSDRGEYTCQGINVDGAATAKAKLVVLAKGSETNISEMKTKDRLEPIDESAQLDTPWWPRPVLNPSVGTFRDLATEMHKNKKVSEYVSSLRLVGEHLQRLTGKITALDVHLLYYKRESRKTSDAFQRVLGFINGQSRKLDGEDIFSSTRMVVLSGYIGIVKSITSRHMFVENIKRPISNCLIFSQASKIVHNLNTLGASLIELKREIDDFGEILPPEGLQSGALEDFINDTYECPEFQQVDTPDIPERLQENVNVTLLDFAKVAEHSDRISSIIQEARDIIEEIRYVKNILFYSSTLLHSIAKPGTNVALNKKASQSSLLRSEYPAERAVDGNTGTILYPRQECTHTDLEYEPWWKVDLGDTYVISHVTVINRGDCCGERLRNFMVRVGPFEDFRENTPCGDIYSDTPSDGETIDVRCAEPISGRWVSVQLIGREDYLSLCEVQVFSESG</sequence>
<proteinExistence type="inferred from homology"/>
<dbReference type="InterPro" id="IPR007110">
    <property type="entry name" value="Ig-like_dom"/>
</dbReference>
<dbReference type="InterPro" id="IPR013098">
    <property type="entry name" value="Ig_I-set"/>
</dbReference>
<dbReference type="Gene3D" id="2.60.40.10">
    <property type="entry name" value="Immunoglobulins"/>
    <property type="match status" value="1"/>
</dbReference>
<dbReference type="InterPro" id="IPR013783">
    <property type="entry name" value="Ig-like_fold"/>
</dbReference>
<dbReference type="PROSITE" id="PS50835">
    <property type="entry name" value="IG_LIKE"/>
    <property type="match status" value="1"/>
</dbReference>
<keyword evidence="10" id="KW-0106">Calcium</keyword>
<keyword evidence="7 15" id="KW-0732">Signal</keyword>
<comment type="function">
    <text evidence="1">Acts as a defensive agent. Recognizes blood group fucosylated oligosaccharides including A, B, H and Lewis B-type antigens. Does not recognize Lewis A antigen and has low affinity for monovalent haptens.</text>
</comment>
<evidence type="ECO:0000256" key="12">
    <source>
        <dbReference type="ARBA" id="ARBA00023136"/>
    </source>
</evidence>
<dbReference type="GO" id="GO:0007399">
    <property type="term" value="P:nervous system development"/>
    <property type="evidence" value="ECO:0007669"/>
    <property type="project" value="UniProtKB-ARBA"/>
</dbReference>
<keyword evidence="11" id="KW-1133">Transmembrane helix</keyword>
<evidence type="ECO:0000256" key="15">
    <source>
        <dbReference type="SAM" id="SignalP"/>
    </source>
</evidence>
<dbReference type="InterPro" id="IPR003599">
    <property type="entry name" value="Ig_sub"/>
</dbReference>
<accession>A0A9J7KRW4</accession>
<dbReference type="InterPro" id="IPR006585">
    <property type="entry name" value="FTP1"/>
</dbReference>
<reference evidence="18" key="2">
    <citation type="submission" date="2025-08" db="UniProtKB">
        <authorList>
            <consortium name="RefSeq"/>
        </authorList>
    </citation>
    <scope>IDENTIFICATION</scope>
    <source>
        <strain evidence="18">S238N-H82</strain>
        <tissue evidence="18">Testes</tissue>
    </source>
</reference>
<dbReference type="GO" id="GO:0042806">
    <property type="term" value="F:fucose binding"/>
    <property type="evidence" value="ECO:0007669"/>
    <property type="project" value="UniProtKB-ARBA"/>
</dbReference>
<dbReference type="GO" id="GO:0016020">
    <property type="term" value="C:membrane"/>
    <property type="evidence" value="ECO:0007669"/>
    <property type="project" value="UniProtKB-SubCell"/>
</dbReference>
<comment type="similarity">
    <text evidence="3">Belongs to the fucolectin family.</text>
</comment>
<dbReference type="Gene3D" id="2.60.120.260">
    <property type="entry name" value="Galactose-binding domain-like"/>
    <property type="match status" value="1"/>
</dbReference>
<evidence type="ECO:0000256" key="7">
    <source>
        <dbReference type="ARBA" id="ARBA00022729"/>
    </source>
</evidence>
<keyword evidence="6" id="KW-0479">Metal-binding</keyword>
<feature type="chain" id="PRO_5039904647" evidence="15">
    <location>
        <begin position="23"/>
        <end position="540"/>
    </location>
</feature>
<dbReference type="SMART" id="SM00409">
    <property type="entry name" value="IG"/>
    <property type="match status" value="1"/>
</dbReference>
<feature type="domain" description="Ig-like" evidence="16">
    <location>
        <begin position="25"/>
        <end position="115"/>
    </location>
</feature>
<evidence type="ECO:0000313" key="17">
    <source>
        <dbReference type="Proteomes" id="UP000001554"/>
    </source>
</evidence>
<evidence type="ECO:0000256" key="6">
    <source>
        <dbReference type="ARBA" id="ARBA00022723"/>
    </source>
</evidence>
<dbReference type="Pfam" id="PF22633">
    <property type="entry name" value="F5_F8_type_C_2"/>
    <property type="match status" value="1"/>
</dbReference>
<evidence type="ECO:0000256" key="9">
    <source>
        <dbReference type="ARBA" id="ARBA00022737"/>
    </source>
</evidence>
<dbReference type="GeneID" id="118411027"/>
<evidence type="ECO:0000256" key="13">
    <source>
        <dbReference type="ARBA" id="ARBA00023157"/>
    </source>
</evidence>
<comment type="subunit">
    <text evidence="4">Homotrimer.</text>
</comment>
<dbReference type="KEGG" id="bfo:118411027"/>
<dbReference type="PANTHER" id="PTHR45713:SF15">
    <property type="entry name" value="F5_8 TYPE C DOMAIN-CONTAINING PROTEIN"/>
    <property type="match status" value="1"/>
</dbReference>
<dbReference type="GO" id="GO:0001868">
    <property type="term" value="P:regulation of complement activation, lectin pathway"/>
    <property type="evidence" value="ECO:0007669"/>
    <property type="project" value="UniProtKB-ARBA"/>
</dbReference>
<evidence type="ECO:0000256" key="10">
    <source>
        <dbReference type="ARBA" id="ARBA00022837"/>
    </source>
</evidence>
<dbReference type="SUPFAM" id="SSF48726">
    <property type="entry name" value="Immunoglobulin"/>
    <property type="match status" value="1"/>
</dbReference>